<dbReference type="EMBL" id="JBHSWG010000004">
    <property type="protein sequence ID" value="MFC6762580.1"/>
    <property type="molecule type" value="Genomic_DNA"/>
</dbReference>
<comment type="caution">
    <text evidence="2">The sequence shown here is derived from an EMBL/GenBank/DDBJ whole genome shotgun (WGS) entry which is preliminary data.</text>
</comment>
<sequence length="128" mass="13559">MTELIARIAGPYLLLTGLGFALSRDFYQRMVKGNAQADPILLNLSGAVHFIVGLIVLNNHFRWSGFAEIVVSLIGIAAAAKGAALIAVPEMTLQTPKTTGRVLTASTVGFILAGVYLCCVGYLPLLAR</sequence>
<dbReference type="Proteomes" id="UP001596353">
    <property type="component" value="Unassembled WGS sequence"/>
</dbReference>
<reference evidence="3" key="1">
    <citation type="journal article" date="2019" name="Int. J. Syst. Evol. Microbiol.">
        <title>The Global Catalogue of Microorganisms (GCM) 10K type strain sequencing project: providing services to taxonomists for standard genome sequencing and annotation.</title>
        <authorList>
            <consortium name="The Broad Institute Genomics Platform"/>
            <consortium name="The Broad Institute Genome Sequencing Center for Infectious Disease"/>
            <person name="Wu L."/>
            <person name="Ma J."/>
        </authorList>
    </citation>
    <scope>NUCLEOTIDE SEQUENCE [LARGE SCALE GENOMIC DNA]</scope>
    <source>
        <strain evidence="3">CCUG 66188</strain>
    </source>
</reference>
<evidence type="ECO:0000313" key="3">
    <source>
        <dbReference type="Proteomes" id="UP001596353"/>
    </source>
</evidence>
<keyword evidence="1" id="KW-0472">Membrane</keyword>
<keyword evidence="3" id="KW-1185">Reference proteome</keyword>
<keyword evidence="1" id="KW-1133">Transmembrane helix</keyword>
<evidence type="ECO:0000256" key="1">
    <source>
        <dbReference type="SAM" id="Phobius"/>
    </source>
</evidence>
<feature type="transmembrane region" description="Helical" evidence="1">
    <location>
        <begin position="39"/>
        <end position="57"/>
    </location>
</feature>
<name>A0ABW2B9Z7_9RHOB</name>
<keyword evidence="1" id="KW-0812">Transmembrane</keyword>
<evidence type="ECO:0000313" key="2">
    <source>
        <dbReference type="EMBL" id="MFC6762580.1"/>
    </source>
</evidence>
<gene>
    <name evidence="2" type="ORF">ACFQFQ_28355</name>
</gene>
<accession>A0ABW2B9Z7</accession>
<protein>
    <submittedName>
        <fullName evidence="2">Uncharacterized protein</fullName>
    </submittedName>
</protein>
<organism evidence="2 3">
    <name type="scientific">Sulfitobacter porphyrae</name>
    <dbReference type="NCBI Taxonomy" id="1246864"/>
    <lineage>
        <taxon>Bacteria</taxon>
        <taxon>Pseudomonadati</taxon>
        <taxon>Pseudomonadota</taxon>
        <taxon>Alphaproteobacteria</taxon>
        <taxon>Rhodobacterales</taxon>
        <taxon>Roseobacteraceae</taxon>
        <taxon>Sulfitobacter</taxon>
    </lineage>
</organism>
<feature type="transmembrane region" description="Helical" evidence="1">
    <location>
        <begin position="108"/>
        <end position="127"/>
    </location>
</feature>
<feature type="transmembrane region" description="Helical" evidence="1">
    <location>
        <begin position="69"/>
        <end position="88"/>
    </location>
</feature>
<proteinExistence type="predicted"/>